<proteinExistence type="predicted"/>
<keyword evidence="3" id="KW-1185">Reference proteome</keyword>
<evidence type="ECO:0000313" key="3">
    <source>
        <dbReference type="Proteomes" id="UP000600247"/>
    </source>
</evidence>
<sequence>MSKQKNQLRMTSGQRLMMMGIAMGAFLSHFTAGIVNVSLPLFAEIFDSRLEIVQWITTGYLLAIAILLPSLSSCH</sequence>
<name>A0A917HT31_9BACL</name>
<comment type="caution">
    <text evidence="2">The sequence shown here is derived from an EMBL/GenBank/DDBJ whole genome shotgun (WGS) entry which is preliminary data.</text>
</comment>
<dbReference type="AlphaFoldDB" id="A0A917HT31"/>
<gene>
    <name evidence="2" type="ORF">GCM10010918_53250</name>
</gene>
<reference evidence="2 3" key="1">
    <citation type="journal article" date="2014" name="Int. J. Syst. Evol. Microbiol.">
        <title>Complete genome sequence of Corynebacterium casei LMG S-19264T (=DSM 44701T), isolated from a smear-ripened cheese.</title>
        <authorList>
            <consortium name="US DOE Joint Genome Institute (JGI-PGF)"/>
            <person name="Walter F."/>
            <person name="Albersmeier A."/>
            <person name="Kalinowski J."/>
            <person name="Ruckert C."/>
        </authorList>
    </citation>
    <scope>NUCLEOTIDE SEQUENCE [LARGE SCALE GENOMIC DNA]</scope>
    <source>
        <strain evidence="2 3">CGMCC 1.15286</strain>
    </source>
</reference>
<keyword evidence="1" id="KW-0472">Membrane</keyword>
<keyword evidence="1" id="KW-0812">Transmembrane</keyword>
<organism evidence="2 3">
    <name type="scientific">Paenibacillus radicis</name>
    <name type="common">ex Gao et al. 2016</name>
    <dbReference type="NCBI Taxonomy" id="1737354"/>
    <lineage>
        <taxon>Bacteria</taxon>
        <taxon>Bacillati</taxon>
        <taxon>Bacillota</taxon>
        <taxon>Bacilli</taxon>
        <taxon>Bacillales</taxon>
        <taxon>Paenibacillaceae</taxon>
        <taxon>Paenibacillus</taxon>
    </lineage>
</organism>
<feature type="transmembrane region" description="Helical" evidence="1">
    <location>
        <begin position="21"/>
        <end position="46"/>
    </location>
</feature>
<feature type="transmembrane region" description="Helical" evidence="1">
    <location>
        <begin position="52"/>
        <end position="71"/>
    </location>
</feature>
<protein>
    <recommendedName>
        <fullName evidence="4">Major facilitator superfamily (MFS) profile domain-containing protein</fullName>
    </recommendedName>
</protein>
<evidence type="ECO:0008006" key="4">
    <source>
        <dbReference type="Google" id="ProtNLM"/>
    </source>
</evidence>
<keyword evidence="1" id="KW-1133">Transmembrane helix</keyword>
<evidence type="ECO:0000256" key="1">
    <source>
        <dbReference type="SAM" id="Phobius"/>
    </source>
</evidence>
<dbReference type="RefSeq" id="WP_188892719.1">
    <property type="nucleotide sequence ID" value="NZ_BMHY01000019.1"/>
</dbReference>
<dbReference type="EMBL" id="BMHY01000019">
    <property type="protein sequence ID" value="GGG88138.1"/>
    <property type="molecule type" value="Genomic_DNA"/>
</dbReference>
<dbReference type="SUPFAM" id="SSF103473">
    <property type="entry name" value="MFS general substrate transporter"/>
    <property type="match status" value="1"/>
</dbReference>
<evidence type="ECO:0000313" key="2">
    <source>
        <dbReference type="EMBL" id="GGG88138.1"/>
    </source>
</evidence>
<accession>A0A917HT31</accession>
<dbReference type="InterPro" id="IPR036259">
    <property type="entry name" value="MFS_trans_sf"/>
</dbReference>
<dbReference type="Proteomes" id="UP000600247">
    <property type="component" value="Unassembled WGS sequence"/>
</dbReference>